<name>A0A7S5USE3_9CAUD</name>
<reference evidence="1" key="1">
    <citation type="submission" date="2020-01" db="EMBL/GenBank/DDBJ databases">
        <title>Patterns of diversity and host range of bacteriophage communities associated with bean-nodulatin bacteria.</title>
        <authorList>
            <person name="Vann Cauwenberghe J."/>
            <person name="Santamaria R.I."/>
            <person name="Bustos P."/>
            <person name="Juarez S."/>
            <person name="Gonzalez V."/>
        </authorList>
    </citation>
    <scope>NUCLEOTIDE SEQUENCE</scope>
</reference>
<sequence length="91" mass="10506">MCIIEERTEENSLVSRNPADEVLREKYLKNRSFGNYFGRIGTEQHESYQDAAGRITESAQRILEDTLAKIIAKDLLDTSFVDSMYKELDID</sequence>
<proteinExistence type="predicted"/>
<dbReference type="Proteomes" id="UP000605518">
    <property type="component" value="Segment"/>
</dbReference>
<protein>
    <submittedName>
        <fullName evidence="1">Uncharacterized protein</fullName>
    </submittedName>
</protein>
<evidence type="ECO:0000313" key="1">
    <source>
        <dbReference type="EMBL" id="QIG68118.1"/>
    </source>
</evidence>
<keyword evidence="2" id="KW-1185">Reference proteome</keyword>
<gene>
    <name evidence="1" type="ORF">EVB55_183</name>
</gene>
<dbReference type="EMBL" id="MN988486">
    <property type="protein sequence ID" value="QIG68118.1"/>
    <property type="molecule type" value="Genomic_DNA"/>
</dbReference>
<accession>A0A7S5USE3</accession>
<evidence type="ECO:0000313" key="2">
    <source>
        <dbReference type="Proteomes" id="UP000605518"/>
    </source>
</evidence>
<organism evidence="1 2">
    <name type="scientific">Rhizobium phage RHph_Y68</name>
    <dbReference type="NCBI Taxonomy" id="2509787"/>
    <lineage>
        <taxon>Viruses</taxon>
        <taxon>Duplodnaviria</taxon>
        <taxon>Heunggongvirae</taxon>
        <taxon>Uroviricota</taxon>
        <taxon>Caudoviricetes</taxon>
        <taxon>Pootjesviridae</taxon>
        <taxon>Staniewskivirinae</taxon>
        <taxon>Trinifflemingvirus</taxon>
        <taxon>Trinifflemingvirus Y68</taxon>
    </lineage>
</organism>